<accession>A0A7W4J6D3</accession>
<keyword evidence="10" id="KW-0408">Iron</keyword>
<evidence type="ECO:0000256" key="7">
    <source>
        <dbReference type="ARBA" id="ARBA00022723"/>
    </source>
</evidence>
<comment type="similarity">
    <text evidence="12">Belongs to the cytochrome b561 family.</text>
</comment>
<gene>
    <name evidence="15" type="ORF">HLH21_06500</name>
</gene>
<evidence type="ECO:0000256" key="11">
    <source>
        <dbReference type="ARBA" id="ARBA00023136"/>
    </source>
</evidence>
<evidence type="ECO:0000256" key="10">
    <source>
        <dbReference type="ARBA" id="ARBA00023004"/>
    </source>
</evidence>
<evidence type="ECO:0000256" key="1">
    <source>
        <dbReference type="ARBA" id="ARBA00001970"/>
    </source>
</evidence>
<keyword evidence="11 13" id="KW-0472">Membrane</keyword>
<evidence type="ECO:0000256" key="3">
    <source>
        <dbReference type="ARBA" id="ARBA00022448"/>
    </source>
</evidence>
<keyword evidence="8" id="KW-0249">Electron transport</keyword>
<dbReference type="Gene3D" id="1.20.950.20">
    <property type="entry name" value="Transmembrane di-heme cytochromes, Chain C"/>
    <property type="match status" value="1"/>
</dbReference>
<evidence type="ECO:0000256" key="5">
    <source>
        <dbReference type="ARBA" id="ARBA00022617"/>
    </source>
</evidence>
<evidence type="ECO:0000256" key="12">
    <source>
        <dbReference type="ARBA" id="ARBA00037975"/>
    </source>
</evidence>
<keyword evidence="7" id="KW-0479">Metal-binding</keyword>
<keyword evidence="5" id="KW-0349">Heme</keyword>
<evidence type="ECO:0000259" key="14">
    <source>
        <dbReference type="Pfam" id="PF01292"/>
    </source>
</evidence>
<keyword evidence="6 13" id="KW-0812">Transmembrane</keyword>
<dbReference type="GO" id="GO:0020037">
    <property type="term" value="F:heme binding"/>
    <property type="evidence" value="ECO:0007669"/>
    <property type="project" value="TreeGrafter"/>
</dbReference>
<feature type="transmembrane region" description="Helical" evidence="13">
    <location>
        <begin position="155"/>
        <end position="178"/>
    </location>
</feature>
<dbReference type="GO" id="GO:0005886">
    <property type="term" value="C:plasma membrane"/>
    <property type="evidence" value="ECO:0007669"/>
    <property type="project" value="UniProtKB-SubCell"/>
</dbReference>
<evidence type="ECO:0000256" key="6">
    <source>
        <dbReference type="ARBA" id="ARBA00022692"/>
    </source>
</evidence>
<organism evidence="15 16">
    <name type="scientific">Gluconacetobacter johannae</name>
    <dbReference type="NCBI Taxonomy" id="112140"/>
    <lineage>
        <taxon>Bacteria</taxon>
        <taxon>Pseudomonadati</taxon>
        <taxon>Pseudomonadota</taxon>
        <taxon>Alphaproteobacteria</taxon>
        <taxon>Acetobacterales</taxon>
        <taxon>Acetobacteraceae</taxon>
        <taxon>Gluconacetobacter</taxon>
    </lineage>
</organism>
<comment type="cofactor">
    <cofactor evidence="1">
        <name>heme b</name>
        <dbReference type="ChEBI" id="CHEBI:60344"/>
    </cofactor>
</comment>
<evidence type="ECO:0000256" key="9">
    <source>
        <dbReference type="ARBA" id="ARBA00022989"/>
    </source>
</evidence>
<dbReference type="InterPro" id="IPR016174">
    <property type="entry name" value="Di-haem_cyt_TM"/>
</dbReference>
<dbReference type="EMBL" id="JABEQH010000007">
    <property type="protein sequence ID" value="MBB2175580.1"/>
    <property type="molecule type" value="Genomic_DNA"/>
</dbReference>
<dbReference type="PANTHER" id="PTHR30529:SF1">
    <property type="entry name" value="CYTOCHROME B561 HOMOLOG 2"/>
    <property type="match status" value="1"/>
</dbReference>
<sequence length="188" mass="20219">MDGAGVIDIDGGRVAPPVHYSRETRWLHWATALLIVAQFALGEIWIRLPRADRAPLVSAHLSLGVLLAAVFVARVAWRVTGGRAIRFASAGAAADRVTHAVHGLLYVMIGVELALGYLARWSGGRPVVAFGVPINSPFGPFDHATHHLLGQAHSWLAWGIIVLATGHGLAALYHALVLRDGVLRRMWG</sequence>
<evidence type="ECO:0000256" key="2">
    <source>
        <dbReference type="ARBA" id="ARBA00004651"/>
    </source>
</evidence>
<protein>
    <submittedName>
        <fullName evidence="15">Cytochrome b</fullName>
    </submittedName>
</protein>
<feature type="transmembrane region" description="Helical" evidence="13">
    <location>
        <begin position="58"/>
        <end position="77"/>
    </location>
</feature>
<dbReference type="InterPro" id="IPR052168">
    <property type="entry name" value="Cytochrome_b561_oxidase"/>
</dbReference>
<keyword evidence="4" id="KW-1003">Cell membrane</keyword>
<dbReference type="RefSeq" id="WP_182942507.1">
    <property type="nucleotide sequence ID" value="NZ_JABEQH010000007.1"/>
</dbReference>
<proteinExistence type="inferred from homology"/>
<dbReference type="AlphaFoldDB" id="A0A7W4J6D3"/>
<comment type="caution">
    <text evidence="15">The sequence shown here is derived from an EMBL/GenBank/DDBJ whole genome shotgun (WGS) entry which is preliminary data.</text>
</comment>
<evidence type="ECO:0000313" key="16">
    <source>
        <dbReference type="Proteomes" id="UP000561066"/>
    </source>
</evidence>
<evidence type="ECO:0000256" key="8">
    <source>
        <dbReference type="ARBA" id="ARBA00022982"/>
    </source>
</evidence>
<dbReference type="GO" id="GO:0009055">
    <property type="term" value="F:electron transfer activity"/>
    <property type="evidence" value="ECO:0007669"/>
    <property type="project" value="InterPro"/>
</dbReference>
<keyword evidence="3" id="KW-0813">Transport</keyword>
<feature type="transmembrane region" description="Helical" evidence="13">
    <location>
        <begin position="26"/>
        <end position="46"/>
    </location>
</feature>
<keyword evidence="16" id="KW-1185">Reference proteome</keyword>
<evidence type="ECO:0000313" key="15">
    <source>
        <dbReference type="EMBL" id="MBB2175580.1"/>
    </source>
</evidence>
<dbReference type="GO" id="GO:0046872">
    <property type="term" value="F:metal ion binding"/>
    <property type="evidence" value="ECO:0007669"/>
    <property type="project" value="UniProtKB-KW"/>
</dbReference>
<feature type="domain" description="Cytochrome b561 bacterial/Ni-hydrogenase" evidence="14">
    <location>
        <begin position="19"/>
        <end position="188"/>
    </location>
</feature>
<evidence type="ECO:0000256" key="4">
    <source>
        <dbReference type="ARBA" id="ARBA00022475"/>
    </source>
</evidence>
<evidence type="ECO:0000256" key="13">
    <source>
        <dbReference type="SAM" id="Phobius"/>
    </source>
</evidence>
<comment type="subcellular location">
    <subcellularLocation>
        <location evidence="2">Cell membrane</location>
        <topology evidence="2">Multi-pass membrane protein</topology>
    </subcellularLocation>
</comment>
<dbReference type="Pfam" id="PF01292">
    <property type="entry name" value="Ni_hydr_CYTB"/>
    <property type="match status" value="1"/>
</dbReference>
<keyword evidence="9 13" id="KW-1133">Transmembrane helix</keyword>
<reference evidence="15 16" key="1">
    <citation type="submission" date="2020-04" db="EMBL/GenBank/DDBJ databases">
        <title>Description of novel Gluconacetobacter.</title>
        <authorList>
            <person name="Sombolestani A."/>
        </authorList>
    </citation>
    <scope>NUCLEOTIDE SEQUENCE [LARGE SCALE GENOMIC DNA]</scope>
    <source>
        <strain evidence="15 16">LMG 21312</strain>
    </source>
</reference>
<feature type="transmembrane region" description="Helical" evidence="13">
    <location>
        <begin position="97"/>
        <end position="119"/>
    </location>
</feature>
<dbReference type="PANTHER" id="PTHR30529">
    <property type="entry name" value="CYTOCHROME B561"/>
    <property type="match status" value="1"/>
</dbReference>
<dbReference type="InterPro" id="IPR011577">
    <property type="entry name" value="Cyt_b561_bac/Ni-Hgenase"/>
</dbReference>
<name>A0A7W4J6D3_9PROT</name>
<dbReference type="GO" id="GO:0022904">
    <property type="term" value="P:respiratory electron transport chain"/>
    <property type="evidence" value="ECO:0007669"/>
    <property type="project" value="InterPro"/>
</dbReference>
<dbReference type="Proteomes" id="UP000561066">
    <property type="component" value="Unassembled WGS sequence"/>
</dbReference>
<dbReference type="SUPFAM" id="SSF81342">
    <property type="entry name" value="Transmembrane di-heme cytochromes"/>
    <property type="match status" value="1"/>
</dbReference>